<feature type="compositionally biased region" description="Basic and acidic residues" evidence="1">
    <location>
        <begin position="106"/>
        <end position="115"/>
    </location>
</feature>
<evidence type="ECO:0000256" key="1">
    <source>
        <dbReference type="SAM" id="MobiDB-lite"/>
    </source>
</evidence>
<name>A0ABW3TLF2_9MICO</name>
<organism evidence="2 3">
    <name type="scientific">Leucobacter albus</name>
    <dbReference type="NCBI Taxonomy" id="272210"/>
    <lineage>
        <taxon>Bacteria</taxon>
        <taxon>Bacillati</taxon>
        <taxon>Actinomycetota</taxon>
        <taxon>Actinomycetes</taxon>
        <taxon>Micrococcales</taxon>
        <taxon>Microbacteriaceae</taxon>
        <taxon>Leucobacter</taxon>
    </lineage>
</organism>
<protein>
    <submittedName>
        <fullName evidence="2">YtxH domain-containing protein</fullName>
    </submittedName>
</protein>
<proteinExistence type="predicted"/>
<sequence>MTIVGRQYMRGKVGFVLGAALGYVLGTRAGRARYEQIKRGAIAVWETPLVQQGVSTVKGAVDDRVQDVKAAASRAAKSAFAAATQPNRDTQPKRDNPSIAQQMPAERGDSEETSA</sequence>
<dbReference type="EMBL" id="JBHTLY010000002">
    <property type="protein sequence ID" value="MFD1201307.1"/>
    <property type="molecule type" value="Genomic_DNA"/>
</dbReference>
<dbReference type="RefSeq" id="WP_343957381.1">
    <property type="nucleotide sequence ID" value="NZ_BAAAKZ010000001.1"/>
</dbReference>
<evidence type="ECO:0000313" key="2">
    <source>
        <dbReference type="EMBL" id="MFD1201307.1"/>
    </source>
</evidence>
<reference evidence="3" key="1">
    <citation type="journal article" date="2019" name="Int. J. Syst. Evol. Microbiol.">
        <title>The Global Catalogue of Microorganisms (GCM) 10K type strain sequencing project: providing services to taxonomists for standard genome sequencing and annotation.</title>
        <authorList>
            <consortium name="The Broad Institute Genomics Platform"/>
            <consortium name="The Broad Institute Genome Sequencing Center for Infectious Disease"/>
            <person name="Wu L."/>
            <person name="Ma J."/>
        </authorList>
    </citation>
    <scope>NUCLEOTIDE SEQUENCE [LARGE SCALE GENOMIC DNA]</scope>
    <source>
        <strain evidence="3">CCUG 50213</strain>
    </source>
</reference>
<comment type="caution">
    <text evidence="2">The sequence shown here is derived from an EMBL/GenBank/DDBJ whole genome shotgun (WGS) entry which is preliminary data.</text>
</comment>
<dbReference type="Proteomes" id="UP001597181">
    <property type="component" value="Unassembled WGS sequence"/>
</dbReference>
<accession>A0ABW3TLF2</accession>
<gene>
    <name evidence="2" type="ORF">ACFQ3U_05300</name>
</gene>
<keyword evidence="3" id="KW-1185">Reference proteome</keyword>
<feature type="region of interest" description="Disordered" evidence="1">
    <location>
        <begin position="76"/>
        <end position="115"/>
    </location>
</feature>
<evidence type="ECO:0000313" key="3">
    <source>
        <dbReference type="Proteomes" id="UP001597181"/>
    </source>
</evidence>